<name>A0A0D3JIN6_EMIH1</name>
<feature type="compositionally biased region" description="Pro residues" evidence="1">
    <location>
        <begin position="268"/>
        <end position="281"/>
    </location>
</feature>
<keyword evidence="3" id="KW-1185">Reference proteome</keyword>
<proteinExistence type="predicted"/>
<dbReference type="EnsemblProtists" id="EOD23371">
    <property type="protein sequence ID" value="EOD23371"/>
    <property type="gene ID" value="EMIHUDRAFT_368163"/>
</dbReference>
<dbReference type="PaxDb" id="2903-EOD23371"/>
<dbReference type="AlphaFoldDB" id="A0A0D3JIN6"/>
<evidence type="ECO:0000313" key="3">
    <source>
        <dbReference type="Proteomes" id="UP000013827"/>
    </source>
</evidence>
<evidence type="ECO:0000313" key="2">
    <source>
        <dbReference type="EnsemblProtists" id="EOD23371"/>
    </source>
</evidence>
<feature type="region of interest" description="Disordered" evidence="1">
    <location>
        <begin position="246"/>
        <end position="307"/>
    </location>
</feature>
<organism evidence="2 3">
    <name type="scientific">Emiliania huxleyi (strain CCMP1516)</name>
    <dbReference type="NCBI Taxonomy" id="280463"/>
    <lineage>
        <taxon>Eukaryota</taxon>
        <taxon>Haptista</taxon>
        <taxon>Haptophyta</taxon>
        <taxon>Prymnesiophyceae</taxon>
        <taxon>Isochrysidales</taxon>
        <taxon>Noelaerhabdaceae</taxon>
        <taxon>Emiliania</taxon>
    </lineage>
</organism>
<reference evidence="2" key="2">
    <citation type="submission" date="2024-10" db="UniProtKB">
        <authorList>
            <consortium name="EnsemblProtists"/>
        </authorList>
    </citation>
    <scope>IDENTIFICATION</scope>
</reference>
<sequence>MVSQLDPFLSVAANWFDEAFLDGLAAPKIPAPLDDGKWMLKPIIAPSDNAGPLTPPTLPASPLGGPPVEDERPRAVVAMASSQRFAWRRDDGRVPDIQSNAARGGAGQSPAAEPDAVTAVWPRPAPAPSRSTGLAAPCGDVEASAAAAFLAEAGNGGAEQEAARTPTKLQTDAGLRLMRGMLLRTNRANHTPLVLRSFARMVWAQIRRLSQQELEHIVSADAPQPRPACLAARPFFPCTASSPLAAATSVDQPSPPRPISPSRFFSYSPPPAPPLPPPLPPCDGAGRRGQSAEQGPGGAVEARRVRP</sequence>
<protein>
    <submittedName>
        <fullName evidence="2">Uncharacterized protein</fullName>
    </submittedName>
</protein>
<dbReference type="Proteomes" id="UP000013827">
    <property type="component" value="Unassembled WGS sequence"/>
</dbReference>
<dbReference type="RefSeq" id="XP_005775800.1">
    <property type="nucleotide sequence ID" value="XM_005775743.1"/>
</dbReference>
<reference evidence="3" key="1">
    <citation type="journal article" date="2013" name="Nature">
        <title>Pan genome of the phytoplankton Emiliania underpins its global distribution.</title>
        <authorList>
            <person name="Read B.A."/>
            <person name="Kegel J."/>
            <person name="Klute M.J."/>
            <person name="Kuo A."/>
            <person name="Lefebvre S.C."/>
            <person name="Maumus F."/>
            <person name="Mayer C."/>
            <person name="Miller J."/>
            <person name="Monier A."/>
            <person name="Salamov A."/>
            <person name="Young J."/>
            <person name="Aguilar M."/>
            <person name="Claverie J.M."/>
            <person name="Frickenhaus S."/>
            <person name="Gonzalez K."/>
            <person name="Herman E.K."/>
            <person name="Lin Y.C."/>
            <person name="Napier J."/>
            <person name="Ogata H."/>
            <person name="Sarno A.F."/>
            <person name="Shmutz J."/>
            <person name="Schroeder D."/>
            <person name="de Vargas C."/>
            <person name="Verret F."/>
            <person name="von Dassow P."/>
            <person name="Valentin K."/>
            <person name="Van de Peer Y."/>
            <person name="Wheeler G."/>
            <person name="Dacks J.B."/>
            <person name="Delwiche C.F."/>
            <person name="Dyhrman S.T."/>
            <person name="Glockner G."/>
            <person name="John U."/>
            <person name="Richards T."/>
            <person name="Worden A.Z."/>
            <person name="Zhang X."/>
            <person name="Grigoriev I.V."/>
            <person name="Allen A.E."/>
            <person name="Bidle K."/>
            <person name="Borodovsky M."/>
            <person name="Bowler C."/>
            <person name="Brownlee C."/>
            <person name="Cock J.M."/>
            <person name="Elias M."/>
            <person name="Gladyshev V.N."/>
            <person name="Groth M."/>
            <person name="Guda C."/>
            <person name="Hadaegh A."/>
            <person name="Iglesias-Rodriguez M.D."/>
            <person name="Jenkins J."/>
            <person name="Jones B.M."/>
            <person name="Lawson T."/>
            <person name="Leese F."/>
            <person name="Lindquist E."/>
            <person name="Lobanov A."/>
            <person name="Lomsadze A."/>
            <person name="Malik S.B."/>
            <person name="Marsh M.E."/>
            <person name="Mackinder L."/>
            <person name="Mock T."/>
            <person name="Mueller-Roeber B."/>
            <person name="Pagarete A."/>
            <person name="Parker M."/>
            <person name="Probert I."/>
            <person name="Quesneville H."/>
            <person name="Raines C."/>
            <person name="Rensing S.A."/>
            <person name="Riano-Pachon D.M."/>
            <person name="Richier S."/>
            <person name="Rokitta S."/>
            <person name="Shiraiwa Y."/>
            <person name="Soanes D.M."/>
            <person name="van der Giezen M."/>
            <person name="Wahlund T.M."/>
            <person name="Williams B."/>
            <person name="Wilson W."/>
            <person name="Wolfe G."/>
            <person name="Wurch L.L."/>
        </authorList>
    </citation>
    <scope>NUCLEOTIDE SEQUENCE</scope>
</reference>
<accession>A0A0D3JIN6</accession>
<evidence type="ECO:0000256" key="1">
    <source>
        <dbReference type="SAM" id="MobiDB-lite"/>
    </source>
</evidence>
<dbReference type="GeneID" id="17268917"/>
<dbReference type="KEGG" id="ehx:EMIHUDRAFT_368163"/>
<dbReference type="HOGENOM" id="CLU_907921_0_0_1"/>
<feature type="region of interest" description="Disordered" evidence="1">
    <location>
        <begin position="88"/>
        <end position="134"/>
    </location>
</feature>